<feature type="transmembrane region" description="Helical" evidence="6">
    <location>
        <begin position="249"/>
        <end position="267"/>
    </location>
</feature>
<keyword evidence="9" id="KW-1185">Reference proteome</keyword>
<evidence type="ECO:0000256" key="5">
    <source>
        <dbReference type="ARBA" id="ARBA00023136"/>
    </source>
</evidence>
<feature type="transmembrane region" description="Helical" evidence="6">
    <location>
        <begin position="36"/>
        <end position="58"/>
    </location>
</feature>
<dbReference type="PATRIC" id="fig|345309.4.peg.56"/>
<dbReference type="RefSeq" id="WP_045827531.1">
    <property type="nucleotide sequence ID" value="NZ_JZRB01000001.1"/>
</dbReference>
<feature type="transmembrane region" description="Helical" evidence="6">
    <location>
        <begin position="118"/>
        <end position="137"/>
    </location>
</feature>
<evidence type="ECO:0000256" key="2">
    <source>
        <dbReference type="ARBA" id="ARBA00022475"/>
    </source>
</evidence>
<organism evidence="8 9">
    <name type="scientific">Luteibacter yeojuensis</name>
    <dbReference type="NCBI Taxonomy" id="345309"/>
    <lineage>
        <taxon>Bacteria</taxon>
        <taxon>Pseudomonadati</taxon>
        <taxon>Pseudomonadota</taxon>
        <taxon>Gammaproteobacteria</taxon>
        <taxon>Lysobacterales</taxon>
        <taxon>Rhodanobacteraceae</taxon>
        <taxon>Luteibacter</taxon>
    </lineage>
</organism>
<reference evidence="8 9" key="1">
    <citation type="submission" date="2015-03" db="EMBL/GenBank/DDBJ databases">
        <title>Draft genome sequence of Luteibacter yeojuensis strain SU11.</title>
        <authorList>
            <person name="Sulaiman J."/>
            <person name="Priya K."/>
            <person name="Chan K.-G."/>
        </authorList>
    </citation>
    <scope>NUCLEOTIDE SEQUENCE [LARGE SCALE GENOMIC DNA]</scope>
    <source>
        <strain evidence="8 9">SU11</strain>
    </source>
</reference>
<comment type="caution">
    <text evidence="8">The sequence shown here is derived from an EMBL/GenBank/DDBJ whole genome shotgun (WGS) entry which is preliminary data.</text>
</comment>
<evidence type="ECO:0000256" key="4">
    <source>
        <dbReference type="ARBA" id="ARBA00022989"/>
    </source>
</evidence>
<feature type="transmembrane region" description="Helical" evidence="6">
    <location>
        <begin position="273"/>
        <end position="293"/>
    </location>
</feature>
<evidence type="ECO:0000313" key="8">
    <source>
        <dbReference type="EMBL" id="KJV37293.1"/>
    </source>
</evidence>
<feature type="transmembrane region" description="Helical" evidence="6">
    <location>
        <begin position="78"/>
        <end position="98"/>
    </location>
</feature>
<comment type="subcellular location">
    <subcellularLocation>
        <location evidence="1">Cell membrane</location>
        <topology evidence="1">Multi-pass membrane protein</topology>
    </subcellularLocation>
</comment>
<keyword evidence="4 6" id="KW-1133">Transmembrane helix</keyword>
<dbReference type="GO" id="GO:0005886">
    <property type="term" value="C:plasma membrane"/>
    <property type="evidence" value="ECO:0007669"/>
    <property type="project" value="UniProtKB-SubCell"/>
</dbReference>
<evidence type="ECO:0000256" key="3">
    <source>
        <dbReference type="ARBA" id="ARBA00022692"/>
    </source>
</evidence>
<sequence length="308" mass="33059">MNGRDAYKVSLGQQLAVAAAYAACYEVARYFSFSHWILTGGLRLACLLLMPARFWPALVLGEFLPSLENALLHEADFGPWWALSAAVPMVLLWIPIVAPLRRRWPLHTGQGALQTSTLLIATLGTAAVGALATALELESALLTYPDKWPELSAFTGFWAYLLGGYLGALTLTPALLALHERATQPARLTWAAAWHSRLGRDVVGWALPLCIGLAWVATAADQDLLRQMARMALLLPVFALALRHGWHGTAIGGFIASAALATTITALLDPAMIRCQAVLALGISGTLVISAWLPRRKAVVSPAARAGR</sequence>
<accession>A0A0F3L1E7</accession>
<feature type="domain" description="MASE1" evidence="7">
    <location>
        <begin position="32"/>
        <end position="281"/>
    </location>
</feature>
<keyword evidence="3 6" id="KW-0812">Transmembrane</keyword>
<name>A0A0F3L1E7_9GAMM</name>
<dbReference type="OrthoDB" id="5929525at2"/>
<dbReference type="AlphaFoldDB" id="A0A0F3L1E7"/>
<proteinExistence type="predicted"/>
<dbReference type="InterPro" id="IPR007895">
    <property type="entry name" value="MASE1"/>
</dbReference>
<dbReference type="Pfam" id="PF05231">
    <property type="entry name" value="MASE1"/>
    <property type="match status" value="1"/>
</dbReference>
<keyword evidence="2" id="KW-1003">Cell membrane</keyword>
<feature type="transmembrane region" description="Helical" evidence="6">
    <location>
        <begin position="157"/>
        <end position="178"/>
    </location>
</feature>
<evidence type="ECO:0000313" key="9">
    <source>
        <dbReference type="Proteomes" id="UP000033651"/>
    </source>
</evidence>
<evidence type="ECO:0000256" key="6">
    <source>
        <dbReference type="SAM" id="Phobius"/>
    </source>
</evidence>
<evidence type="ECO:0000256" key="1">
    <source>
        <dbReference type="ARBA" id="ARBA00004651"/>
    </source>
</evidence>
<dbReference type="EMBL" id="JZRB01000001">
    <property type="protein sequence ID" value="KJV37293.1"/>
    <property type="molecule type" value="Genomic_DNA"/>
</dbReference>
<keyword evidence="5 6" id="KW-0472">Membrane</keyword>
<feature type="transmembrane region" description="Helical" evidence="6">
    <location>
        <begin position="198"/>
        <end position="218"/>
    </location>
</feature>
<evidence type="ECO:0000259" key="7">
    <source>
        <dbReference type="Pfam" id="PF05231"/>
    </source>
</evidence>
<protein>
    <recommendedName>
        <fullName evidence="7">MASE1 domain-containing protein</fullName>
    </recommendedName>
</protein>
<dbReference type="Proteomes" id="UP000033651">
    <property type="component" value="Unassembled WGS sequence"/>
</dbReference>
<gene>
    <name evidence="8" type="ORF">VI08_00275</name>
</gene>